<organism evidence="1 2">
    <name type="scientific">Heyndrickxia coagulans</name>
    <name type="common">Weizmannia coagulans</name>
    <dbReference type="NCBI Taxonomy" id="1398"/>
    <lineage>
        <taxon>Bacteria</taxon>
        <taxon>Bacillati</taxon>
        <taxon>Bacillota</taxon>
        <taxon>Bacilli</taxon>
        <taxon>Bacillales</taxon>
        <taxon>Bacillaceae</taxon>
        <taxon>Heyndrickxia</taxon>
    </lineage>
</organism>
<reference evidence="2" key="1">
    <citation type="submission" date="2015-01" db="EMBL/GenBank/DDBJ databases">
        <title>Comparative genome analysis of Bacillus coagulans HM-08, Clostridium butyricum HM-68, Bacillus subtilis HM-66 and Bacillus paralicheniformis BL-09.</title>
        <authorList>
            <person name="Zhang H."/>
        </authorList>
    </citation>
    <scope>NUCLEOTIDE SEQUENCE [LARGE SCALE GENOMIC DNA]</scope>
    <source>
        <strain evidence="2">HM-08</strain>
    </source>
</reference>
<dbReference type="AlphaFoldDB" id="A0AAN0WB07"/>
<evidence type="ECO:0000313" key="2">
    <source>
        <dbReference type="Proteomes" id="UP000032024"/>
    </source>
</evidence>
<proteinExistence type="predicted"/>
<evidence type="ECO:0000313" key="1">
    <source>
        <dbReference type="EMBL" id="AJO21821.1"/>
    </source>
</evidence>
<gene>
    <name evidence="1" type="ORF">SB48_HM08orf01574</name>
</gene>
<name>A0AAN0WB07_HEYCO</name>
<accession>A0AAN0WB07</accession>
<dbReference type="EMBL" id="CP010525">
    <property type="protein sequence ID" value="AJO21821.1"/>
    <property type="molecule type" value="Genomic_DNA"/>
</dbReference>
<dbReference type="Proteomes" id="UP000032024">
    <property type="component" value="Chromosome"/>
</dbReference>
<sequence length="62" mass="6663">MISANPAVIPANNGPNKTADKAVGIKVNPIRMIGVCMDKKRVKITSNAIKRPANTIFLTFIV</sequence>
<protein>
    <submittedName>
        <fullName evidence="1">Uncharacterized protein</fullName>
    </submittedName>
</protein>
<keyword evidence="2" id="KW-1185">Reference proteome</keyword>